<evidence type="ECO:0000313" key="2">
    <source>
        <dbReference type="Proteomes" id="UP000004245"/>
    </source>
</evidence>
<reference evidence="1" key="1">
    <citation type="submission" date="2011-01" db="EMBL/GenBank/DDBJ databases">
        <authorList>
            <person name="Muzny D."/>
            <person name="Qin X."/>
            <person name="Buhay C."/>
            <person name="Dugan-Rocha S."/>
            <person name="Ding Y."/>
            <person name="Chen G."/>
            <person name="Hawes A."/>
            <person name="Holder M."/>
            <person name="Jhangiani S."/>
            <person name="Johnson A."/>
            <person name="Khan Z."/>
            <person name="Li Z."/>
            <person name="Liu W."/>
            <person name="Liu X."/>
            <person name="Perez L."/>
            <person name="Shen H."/>
            <person name="Wang Q."/>
            <person name="Watt J."/>
            <person name="Xi L."/>
            <person name="Xin Y."/>
            <person name="Zhou J."/>
            <person name="Deng J."/>
            <person name="Jiang H."/>
            <person name="Liu Y."/>
            <person name="Qu J."/>
            <person name="Song X.-Z."/>
            <person name="Zhang L."/>
            <person name="Villasana D."/>
            <person name="Johnson A."/>
            <person name="Liu J."/>
            <person name="Liyanage D."/>
            <person name="Lorensuhewa L."/>
            <person name="Robinson T."/>
            <person name="Song A."/>
            <person name="Song B.-B."/>
            <person name="Dinh H."/>
            <person name="Thornton R."/>
            <person name="Coyle M."/>
            <person name="Francisco L."/>
            <person name="Jackson L."/>
            <person name="Javaid M."/>
            <person name="Korchina V."/>
            <person name="Kovar C."/>
            <person name="Mata R."/>
            <person name="Mathew T."/>
            <person name="Ngo R."/>
            <person name="Nguyen L."/>
            <person name="Nguyen N."/>
            <person name="Okwuonu G."/>
            <person name="Ongeri F."/>
            <person name="Pham C."/>
            <person name="Simmons D."/>
            <person name="Wilczek-Boney K."/>
            <person name="Hale W."/>
            <person name="Jakkamsetti A."/>
            <person name="Pham P."/>
            <person name="Ruth R."/>
            <person name="San Lucas F."/>
            <person name="Warren J."/>
            <person name="Zhang J."/>
            <person name="Zhao Z."/>
            <person name="Zhou C."/>
            <person name="Zhu D."/>
            <person name="Lee S."/>
            <person name="Bess C."/>
            <person name="Blankenburg K."/>
            <person name="Forbes L."/>
            <person name="Fu Q."/>
            <person name="Gubbala S."/>
            <person name="Hirani K."/>
            <person name="Jayaseelan J.C."/>
            <person name="Lara F."/>
            <person name="Munidasa M."/>
            <person name="Palculict T."/>
            <person name="Patil S."/>
            <person name="Pu L.-L."/>
            <person name="Saada N."/>
            <person name="Tang L."/>
            <person name="Weissenberger G."/>
            <person name="Zhu Y."/>
            <person name="Hemphill L."/>
            <person name="Shang Y."/>
            <person name="Youmans B."/>
            <person name="Ayvaz T."/>
            <person name="Ross M."/>
            <person name="Santibanez J."/>
            <person name="Aqrawi P."/>
            <person name="Gross S."/>
            <person name="Joshi V."/>
            <person name="Fowler G."/>
            <person name="Nazareth L."/>
            <person name="Reid J."/>
            <person name="Worley K."/>
            <person name="Petrosino J."/>
            <person name="Highlander S."/>
            <person name="Gibbs R."/>
        </authorList>
    </citation>
    <scope>NUCLEOTIDE SEQUENCE [LARGE SCALE GENOMIC DNA]</scope>
    <source>
        <strain evidence="1">ATCC 33707</strain>
    </source>
</reference>
<dbReference type="STRING" id="43767.A6I91_21800"/>
<accession>E9T4N3</accession>
<keyword evidence="2" id="KW-1185">Reference proteome</keyword>
<comment type="caution">
    <text evidence="1">The sequence shown here is derived from an EMBL/GenBank/DDBJ whole genome shotgun (WGS) entry which is preliminary data.</text>
</comment>
<gene>
    <name evidence="1" type="ORF">HMPREF0724_13511</name>
</gene>
<dbReference type="AlphaFoldDB" id="E9T4N3"/>
<dbReference type="HOGENOM" id="CLU_2619692_0_0_11"/>
<name>E9T4N3_RHOHA</name>
<sequence>MEPMSLTLDAAFWRRVYADRQRVEDERARVTRTGHRRPVGDDAVRAVPLSHTAAMKSAREELTRVARAAENLHGVVHP</sequence>
<proteinExistence type="predicted"/>
<evidence type="ECO:0000313" key="1">
    <source>
        <dbReference type="EMBL" id="EGD22766.1"/>
    </source>
</evidence>
<dbReference type="Proteomes" id="UP000004245">
    <property type="component" value="Unassembled WGS sequence"/>
</dbReference>
<dbReference type="EMBL" id="ADNW02000015">
    <property type="protein sequence ID" value="EGD22766.1"/>
    <property type="molecule type" value="Genomic_DNA"/>
</dbReference>
<organism evidence="1 2">
    <name type="scientific">Prescottella equi ATCC 33707</name>
    <dbReference type="NCBI Taxonomy" id="525370"/>
    <lineage>
        <taxon>Bacteria</taxon>
        <taxon>Bacillati</taxon>
        <taxon>Actinomycetota</taxon>
        <taxon>Actinomycetes</taxon>
        <taxon>Mycobacteriales</taxon>
        <taxon>Nocardiaceae</taxon>
        <taxon>Prescottella</taxon>
    </lineage>
</organism>
<protein>
    <submittedName>
        <fullName evidence="1">Uncharacterized protein</fullName>
    </submittedName>
</protein>